<keyword evidence="1" id="KW-0328">Glycosyltransferase</keyword>
<evidence type="ECO:0000313" key="4">
    <source>
        <dbReference type="EMBL" id="ANV79844.1"/>
    </source>
</evidence>
<evidence type="ECO:0000256" key="1">
    <source>
        <dbReference type="ARBA" id="ARBA00022676"/>
    </source>
</evidence>
<feature type="domain" description="Glycosyl transferase family 1" evidence="3">
    <location>
        <begin position="235"/>
        <end position="390"/>
    </location>
</feature>
<name>A0A1B1TC46_9ARCH</name>
<dbReference type="Pfam" id="PF00534">
    <property type="entry name" value="Glycos_transf_1"/>
    <property type="match status" value="1"/>
</dbReference>
<dbReference type="Gene3D" id="3.40.50.2000">
    <property type="entry name" value="Glycogen Phosphorylase B"/>
    <property type="match status" value="1"/>
</dbReference>
<dbReference type="AlphaFoldDB" id="A0A1B1TC46"/>
<evidence type="ECO:0000259" key="3">
    <source>
        <dbReference type="Pfam" id="PF00534"/>
    </source>
</evidence>
<keyword evidence="2 4" id="KW-0808">Transferase</keyword>
<reference evidence="4" key="1">
    <citation type="submission" date="2014-11" db="EMBL/GenBank/DDBJ databases">
        <authorList>
            <person name="Zhu J."/>
            <person name="Qi W."/>
            <person name="Song R."/>
        </authorList>
    </citation>
    <scope>NUCLEOTIDE SEQUENCE</scope>
</reference>
<dbReference type="InterPro" id="IPR001296">
    <property type="entry name" value="Glyco_trans_1"/>
</dbReference>
<dbReference type="PANTHER" id="PTHR12526">
    <property type="entry name" value="GLYCOSYLTRANSFERASE"/>
    <property type="match status" value="1"/>
</dbReference>
<dbReference type="EMBL" id="KP211853">
    <property type="protein sequence ID" value="ANV79844.1"/>
    <property type="molecule type" value="Genomic_DNA"/>
</dbReference>
<sequence length="411" mass="46050">MWHMMSRYSGSEKEVRPGLIVAKGSFAAMGGAERDLLRVIPSLTKIFSVKIATLHKVPELENLCKDLEIELFAPKINWVLSKGVLSTILDTGIESASKAWLTCEGLIKTINKIDCIHIVSGDGSFGLFKHIPEHVSCHLHLLEPHRGLHQDVLHRNIDGKPKRSLWLTKLLLSRARKRDLEIIKKFNLREKSLISSNSNYSSSMAKDVYGINTEVLWPCVDSSEFPRESNDDIENPYPSNNEYIVNIGKVSWVKGTWETISMAAETNIEVAHVGGGDEKDLEKLGKYAKDLGVNLWIAPRLSSPELVSLMRNSRAIVSMAYGEAFGLTPIEAFSIGVPAIFVNEGGFRDTITDRISGRLLKRNDISAWRIALEEASLEGNRKEWTEAGRRRISELDLTPESHARKIKEILN</sequence>
<dbReference type="GO" id="GO:0016757">
    <property type="term" value="F:glycosyltransferase activity"/>
    <property type="evidence" value="ECO:0007669"/>
    <property type="project" value="UniProtKB-KW"/>
</dbReference>
<organism evidence="4">
    <name type="scientific">uncultured Poseidoniia archaeon</name>
    <dbReference type="NCBI Taxonomy" id="1697135"/>
    <lineage>
        <taxon>Archaea</taxon>
        <taxon>Methanobacteriati</taxon>
        <taxon>Thermoplasmatota</taxon>
        <taxon>Candidatus Poseidoniia</taxon>
        <taxon>environmental samples</taxon>
    </lineage>
</organism>
<dbReference type="SUPFAM" id="SSF53756">
    <property type="entry name" value="UDP-Glycosyltransferase/glycogen phosphorylase"/>
    <property type="match status" value="1"/>
</dbReference>
<accession>A0A1B1TC46</accession>
<protein>
    <submittedName>
        <fullName evidence="4">Glycosyl transferase</fullName>
    </submittedName>
</protein>
<evidence type="ECO:0000256" key="2">
    <source>
        <dbReference type="ARBA" id="ARBA00022679"/>
    </source>
</evidence>
<proteinExistence type="predicted"/>
<reference evidence="4" key="2">
    <citation type="journal article" date="2015" name="ISME J.">
        <title>A new class of marine Euryarchaeota group II from the Mediterranean deep chlorophyll maximum.</title>
        <authorList>
            <person name="Martin-Cuadrado A.B."/>
            <person name="Garcia-Heredia I."/>
            <person name="Molto A.G."/>
            <person name="Lopez-Ubeda R."/>
            <person name="Kimes N."/>
            <person name="Lopez-Garcia P."/>
            <person name="Moreira D."/>
            <person name="Rodriguez-Valera F."/>
        </authorList>
    </citation>
    <scope>NUCLEOTIDE SEQUENCE</scope>
</reference>
<dbReference type="PANTHER" id="PTHR12526:SF510">
    <property type="entry name" value="D-INOSITOL 3-PHOSPHATE GLYCOSYLTRANSFERASE"/>
    <property type="match status" value="1"/>
</dbReference>